<keyword evidence="4 7" id="KW-0812">Transmembrane</keyword>
<evidence type="ECO:0000256" key="3">
    <source>
        <dbReference type="ARBA" id="ARBA00022475"/>
    </source>
</evidence>
<keyword evidence="5" id="KW-1133">Transmembrane helix</keyword>
<evidence type="ECO:0000256" key="5">
    <source>
        <dbReference type="ARBA" id="ARBA00022989"/>
    </source>
</evidence>
<accession>A0A370QA86</accession>
<dbReference type="GO" id="GO:0015031">
    <property type="term" value="P:protein transport"/>
    <property type="evidence" value="ECO:0007669"/>
    <property type="project" value="UniProtKB-KW"/>
</dbReference>
<evidence type="ECO:0000256" key="4">
    <source>
        <dbReference type="ARBA" id="ARBA00022692"/>
    </source>
</evidence>
<dbReference type="AlphaFoldDB" id="A0A370QA86"/>
<evidence type="ECO:0000256" key="7">
    <source>
        <dbReference type="RuleBase" id="RU003879"/>
    </source>
</evidence>
<comment type="caution">
    <text evidence="8">The sequence shown here is derived from an EMBL/GenBank/DDBJ whole genome shotgun (WGS) entry which is preliminary data.</text>
</comment>
<keyword evidence="9" id="KW-1185">Reference proteome</keyword>
<protein>
    <submittedName>
        <fullName evidence="8">Biopolymer transport protein ExbD</fullName>
    </submittedName>
</protein>
<name>A0A370QA86_9FLAO</name>
<dbReference type="OrthoDB" id="9801500at2"/>
<dbReference type="GO" id="GO:0005886">
    <property type="term" value="C:plasma membrane"/>
    <property type="evidence" value="ECO:0007669"/>
    <property type="project" value="UniProtKB-SubCell"/>
</dbReference>
<gene>
    <name evidence="8" type="ORF">C8D94_10360</name>
</gene>
<organism evidence="8 9">
    <name type="scientific">Marinirhabdus gelatinilytica</name>
    <dbReference type="NCBI Taxonomy" id="1703343"/>
    <lineage>
        <taxon>Bacteria</taxon>
        <taxon>Pseudomonadati</taxon>
        <taxon>Bacteroidota</taxon>
        <taxon>Flavobacteriia</taxon>
        <taxon>Flavobacteriales</taxon>
        <taxon>Flavobacteriaceae</taxon>
    </lineage>
</organism>
<keyword evidence="7" id="KW-0813">Transport</keyword>
<evidence type="ECO:0000256" key="1">
    <source>
        <dbReference type="ARBA" id="ARBA00004162"/>
    </source>
</evidence>
<dbReference type="RefSeq" id="WP_115123677.1">
    <property type="nucleotide sequence ID" value="NZ_QRAO01000003.1"/>
</dbReference>
<evidence type="ECO:0000313" key="9">
    <source>
        <dbReference type="Proteomes" id="UP000255317"/>
    </source>
</evidence>
<evidence type="ECO:0000313" key="8">
    <source>
        <dbReference type="EMBL" id="RDK85242.1"/>
    </source>
</evidence>
<dbReference type="PANTHER" id="PTHR30558">
    <property type="entry name" value="EXBD MEMBRANE COMPONENT OF PMF-DRIVEN MACROMOLECULE IMPORT SYSTEM"/>
    <property type="match status" value="1"/>
</dbReference>
<evidence type="ECO:0000256" key="2">
    <source>
        <dbReference type="ARBA" id="ARBA00005811"/>
    </source>
</evidence>
<comment type="similarity">
    <text evidence="2 7">Belongs to the ExbD/TolR family.</text>
</comment>
<dbReference type="EMBL" id="QRAO01000003">
    <property type="protein sequence ID" value="RDK85242.1"/>
    <property type="molecule type" value="Genomic_DNA"/>
</dbReference>
<evidence type="ECO:0000256" key="6">
    <source>
        <dbReference type="ARBA" id="ARBA00023136"/>
    </source>
</evidence>
<dbReference type="GO" id="GO:0022857">
    <property type="term" value="F:transmembrane transporter activity"/>
    <property type="evidence" value="ECO:0007669"/>
    <property type="project" value="InterPro"/>
</dbReference>
<dbReference type="Pfam" id="PF02472">
    <property type="entry name" value="ExbD"/>
    <property type="match status" value="1"/>
</dbReference>
<comment type="subcellular location">
    <subcellularLocation>
        <location evidence="1">Cell membrane</location>
        <topology evidence="1">Single-pass membrane protein</topology>
    </subcellularLocation>
    <subcellularLocation>
        <location evidence="7">Cell membrane</location>
        <topology evidence="7">Single-pass type II membrane protein</topology>
    </subcellularLocation>
</comment>
<dbReference type="InterPro" id="IPR003400">
    <property type="entry name" value="ExbD"/>
</dbReference>
<dbReference type="PANTHER" id="PTHR30558:SF3">
    <property type="entry name" value="BIOPOLYMER TRANSPORT PROTEIN EXBD-RELATED"/>
    <property type="match status" value="1"/>
</dbReference>
<keyword evidence="3" id="KW-1003">Cell membrane</keyword>
<keyword evidence="7" id="KW-0653">Protein transport</keyword>
<keyword evidence="6" id="KW-0472">Membrane</keyword>
<proteinExistence type="inferred from homology"/>
<sequence>MRTSRTTPSINAGSMADIAFLLLLFFLVATTISQEKGIVRKLPDPCPTGEDCNANIHKRNVLNISINEKGELLVAKDITKLSELKDRAKQFLDNNASGVCEYCEGAQDPTASDHPNKAVISLSSHRLSSYARFIAVQDELTKAYKELRSDYAAEKFGKSLRELSDTEVKEVQKAYPFKVSEASVK</sequence>
<dbReference type="Proteomes" id="UP000255317">
    <property type="component" value="Unassembled WGS sequence"/>
</dbReference>
<reference evidence="8 9" key="1">
    <citation type="submission" date="2018-07" db="EMBL/GenBank/DDBJ databases">
        <title>Genomic Encyclopedia of Type Strains, Phase IV (KMG-IV): sequencing the most valuable type-strain genomes for metagenomic binning, comparative biology and taxonomic classification.</title>
        <authorList>
            <person name="Goeker M."/>
        </authorList>
    </citation>
    <scope>NUCLEOTIDE SEQUENCE [LARGE SCALE GENOMIC DNA]</scope>
    <source>
        <strain evidence="8 9">DSM 101478</strain>
    </source>
</reference>